<sequence>MKEKNLTATTTLFVTVFLFNPALANKIDFTKITASQETRTFFDDKWDNESDADDPTVWVNPHDSAKSLIIGTLKQGGLAVFNLQGKMIQQIIPEQNQVTGLQGRYNNVDILTGYLLEDSQMDLAVVTDRGTDKLKIFSINYQGESKPVLTDITSNSAPMLFSRSVDDVKAKKTAYGLAVHYNQKQQQGIGFVTQANHTKIAQINFYTTPAGKISYTVSAYHLLPSNFNTESDPHWSPCQEEDGDQPQLEGLVIDSQRQLLYASQEQVGIWQIPYQTHSLTTKPSLPVLIDTVASFGVPYKRIWDPIEEEYQCHWLNSLPQDAHLKADVEGLALYQPQQGQQYLIASSQGDDHYAVYQLNHQPINPKFIGRFQINKGLVDGTSHTDGIAITTQAIGDQYPHGLMVVQDGDDEPISFNSKGKQRDKTNFKFVSWEKIKRYLGL</sequence>
<evidence type="ECO:0000313" key="3">
    <source>
        <dbReference type="Proteomes" id="UP001528823"/>
    </source>
</evidence>
<dbReference type="InterPro" id="IPR011042">
    <property type="entry name" value="6-blade_b-propeller_TolB-like"/>
</dbReference>
<dbReference type="PROSITE" id="PS51662">
    <property type="entry name" value="BP_PHYTASE"/>
    <property type="match status" value="1"/>
</dbReference>
<proteinExistence type="predicted"/>
<dbReference type="EMBL" id="JAPMOU010000006">
    <property type="protein sequence ID" value="MDE1461788.1"/>
    <property type="molecule type" value="Genomic_DNA"/>
</dbReference>
<dbReference type="SUPFAM" id="SSF50956">
    <property type="entry name" value="Thermostable phytase (3-phytase)"/>
    <property type="match status" value="1"/>
</dbReference>
<dbReference type="InterPro" id="IPR003431">
    <property type="entry name" value="B-propeller_Phytase"/>
</dbReference>
<comment type="caution">
    <text evidence="2">The sequence shown here is derived from an EMBL/GenBank/DDBJ whole genome shotgun (WGS) entry which is preliminary data.</text>
</comment>
<name>A0ABT5U8L3_9GAMM</name>
<gene>
    <name evidence="2" type="ORF">ORQ98_07385</name>
</gene>
<evidence type="ECO:0000259" key="1">
    <source>
        <dbReference type="PROSITE" id="PS51662"/>
    </source>
</evidence>
<accession>A0ABT5U8L3</accession>
<reference evidence="2 3" key="1">
    <citation type="submission" date="2022-11" db="EMBL/GenBank/DDBJ databases">
        <title>Spartinivicinus poritis sp. nov., isolated from scleractinian coral Porites lutea.</title>
        <authorList>
            <person name="Zhang G."/>
            <person name="Cai L."/>
            <person name="Wei Q."/>
        </authorList>
    </citation>
    <scope>NUCLEOTIDE SEQUENCE [LARGE SCALE GENOMIC DNA]</scope>
    <source>
        <strain evidence="2 3">A2-2</strain>
    </source>
</reference>
<organism evidence="2 3">
    <name type="scientific">Spartinivicinus poritis</name>
    <dbReference type="NCBI Taxonomy" id="2994640"/>
    <lineage>
        <taxon>Bacteria</taxon>
        <taxon>Pseudomonadati</taxon>
        <taxon>Pseudomonadota</taxon>
        <taxon>Gammaproteobacteria</taxon>
        <taxon>Oceanospirillales</taxon>
        <taxon>Zooshikellaceae</taxon>
        <taxon>Spartinivicinus</taxon>
    </lineage>
</organism>
<evidence type="ECO:0000313" key="2">
    <source>
        <dbReference type="EMBL" id="MDE1461788.1"/>
    </source>
</evidence>
<dbReference type="RefSeq" id="WP_274688144.1">
    <property type="nucleotide sequence ID" value="NZ_JAPMOU010000006.1"/>
</dbReference>
<feature type="domain" description="BPP" evidence="1">
    <location>
        <begin position="22"/>
        <end position="439"/>
    </location>
</feature>
<dbReference type="Proteomes" id="UP001528823">
    <property type="component" value="Unassembled WGS sequence"/>
</dbReference>
<protein>
    <submittedName>
        <fullName evidence="2">Phytase</fullName>
    </submittedName>
</protein>
<dbReference type="Pfam" id="PF02333">
    <property type="entry name" value="Phytase"/>
    <property type="match status" value="2"/>
</dbReference>
<dbReference type="Gene3D" id="2.120.10.30">
    <property type="entry name" value="TolB, C-terminal domain"/>
    <property type="match status" value="1"/>
</dbReference>
<keyword evidence="3" id="KW-1185">Reference proteome</keyword>